<dbReference type="AlphaFoldDB" id="A0A2G8K5G1"/>
<proteinExistence type="predicted"/>
<sequence length="266" mass="30135">MHKHANGLPGHRRLIGDHVTQSSVNKDPETGQLEIPVHVPQQQVEYYKQPDSHQYYTDGNDLTEETKRIESISPDLVQGSPKPTNRRRLHSKKPCDNRSKVYVGNGNLHQKSNSDDVTVQLNTISDMVYTCPQTNGRQYNNGGNMQRGQTLTRHYSADYRDEHLGRSSLSSDVSSASDENQDTRPANSLPAQRYDKRVTQRYIPPQGNINGHINESLPYNGMQPNGRTSYEDDYKYQIREDNDLTGVTSLNGNVDDYPLESFSLTL</sequence>
<feature type="compositionally biased region" description="Low complexity" evidence="1">
    <location>
        <begin position="167"/>
        <end position="177"/>
    </location>
</feature>
<feature type="region of interest" description="Disordered" evidence="1">
    <location>
        <begin position="74"/>
        <end position="97"/>
    </location>
</feature>
<keyword evidence="3" id="KW-1185">Reference proteome</keyword>
<evidence type="ECO:0000313" key="2">
    <source>
        <dbReference type="EMBL" id="PIK43260.1"/>
    </source>
</evidence>
<evidence type="ECO:0000256" key="1">
    <source>
        <dbReference type="SAM" id="MobiDB-lite"/>
    </source>
</evidence>
<name>A0A2G8K5G1_STIJA</name>
<gene>
    <name evidence="2" type="ORF">BSL78_19898</name>
</gene>
<comment type="caution">
    <text evidence="2">The sequence shown here is derived from an EMBL/GenBank/DDBJ whole genome shotgun (WGS) entry which is preliminary data.</text>
</comment>
<accession>A0A2G8K5G1</accession>
<organism evidence="2 3">
    <name type="scientific">Stichopus japonicus</name>
    <name type="common">Sea cucumber</name>
    <dbReference type="NCBI Taxonomy" id="307972"/>
    <lineage>
        <taxon>Eukaryota</taxon>
        <taxon>Metazoa</taxon>
        <taxon>Echinodermata</taxon>
        <taxon>Eleutherozoa</taxon>
        <taxon>Echinozoa</taxon>
        <taxon>Holothuroidea</taxon>
        <taxon>Aspidochirotacea</taxon>
        <taxon>Aspidochirotida</taxon>
        <taxon>Stichopodidae</taxon>
        <taxon>Apostichopus</taxon>
    </lineage>
</organism>
<feature type="region of interest" description="Disordered" evidence="1">
    <location>
        <begin position="165"/>
        <end position="229"/>
    </location>
</feature>
<dbReference type="Proteomes" id="UP000230750">
    <property type="component" value="Unassembled WGS sequence"/>
</dbReference>
<dbReference type="EMBL" id="MRZV01000864">
    <property type="protein sequence ID" value="PIK43260.1"/>
    <property type="molecule type" value="Genomic_DNA"/>
</dbReference>
<protein>
    <submittedName>
        <fullName evidence="2">Uncharacterized protein</fullName>
    </submittedName>
</protein>
<evidence type="ECO:0000313" key="3">
    <source>
        <dbReference type="Proteomes" id="UP000230750"/>
    </source>
</evidence>
<reference evidence="2 3" key="1">
    <citation type="journal article" date="2017" name="PLoS Biol.">
        <title>The sea cucumber genome provides insights into morphological evolution and visceral regeneration.</title>
        <authorList>
            <person name="Zhang X."/>
            <person name="Sun L."/>
            <person name="Yuan J."/>
            <person name="Sun Y."/>
            <person name="Gao Y."/>
            <person name="Zhang L."/>
            <person name="Li S."/>
            <person name="Dai H."/>
            <person name="Hamel J.F."/>
            <person name="Liu C."/>
            <person name="Yu Y."/>
            <person name="Liu S."/>
            <person name="Lin W."/>
            <person name="Guo K."/>
            <person name="Jin S."/>
            <person name="Xu P."/>
            <person name="Storey K.B."/>
            <person name="Huan P."/>
            <person name="Zhang T."/>
            <person name="Zhou Y."/>
            <person name="Zhang J."/>
            <person name="Lin C."/>
            <person name="Li X."/>
            <person name="Xing L."/>
            <person name="Huo D."/>
            <person name="Sun M."/>
            <person name="Wang L."/>
            <person name="Mercier A."/>
            <person name="Li F."/>
            <person name="Yang H."/>
            <person name="Xiang J."/>
        </authorList>
    </citation>
    <scope>NUCLEOTIDE SEQUENCE [LARGE SCALE GENOMIC DNA]</scope>
    <source>
        <strain evidence="2">Shaxun</strain>
        <tissue evidence="2">Muscle</tissue>
    </source>
</reference>